<protein>
    <recommendedName>
        <fullName evidence="4">DUF3667 domain-containing protein</fullName>
    </recommendedName>
</protein>
<accession>A0A2N8KZZ7</accession>
<feature type="transmembrane region" description="Helical" evidence="1">
    <location>
        <begin position="177"/>
        <end position="195"/>
    </location>
</feature>
<dbReference type="InterPro" id="IPR036283">
    <property type="entry name" value="NOB1_Zf-like_sf"/>
</dbReference>
<dbReference type="RefSeq" id="WP_102768953.1">
    <property type="nucleotide sequence ID" value="NZ_POSP01000003.1"/>
</dbReference>
<reference evidence="2 3" key="1">
    <citation type="submission" date="2018-01" db="EMBL/GenBank/DDBJ databases">
        <title>Draft genome sequence of Paucibacter aquatile CR182 isolated from freshwater of the Nakdong River.</title>
        <authorList>
            <person name="Choi A."/>
            <person name="Chung E.J."/>
        </authorList>
    </citation>
    <scope>NUCLEOTIDE SEQUENCE [LARGE SCALE GENOMIC DNA]</scope>
    <source>
        <strain evidence="2 3">CR182</strain>
    </source>
</reference>
<keyword evidence="1" id="KW-0812">Transmembrane</keyword>
<evidence type="ECO:0000313" key="2">
    <source>
        <dbReference type="EMBL" id="PND39035.1"/>
    </source>
</evidence>
<dbReference type="AlphaFoldDB" id="A0A2N8KZZ7"/>
<keyword evidence="3" id="KW-1185">Reference proteome</keyword>
<feature type="transmembrane region" description="Helical" evidence="1">
    <location>
        <begin position="268"/>
        <end position="290"/>
    </location>
</feature>
<evidence type="ECO:0000256" key="1">
    <source>
        <dbReference type="SAM" id="Phobius"/>
    </source>
</evidence>
<keyword evidence="1" id="KW-1133">Transmembrane helix</keyword>
<proteinExistence type="predicted"/>
<feature type="transmembrane region" description="Helical" evidence="1">
    <location>
        <begin position="232"/>
        <end position="256"/>
    </location>
</feature>
<dbReference type="Proteomes" id="UP000235916">
    <property type="component" value="Unassembled WGS sequence"/>
</dbReference>
<dbReference type="Pfam" id="PF12412">
    <property type="entry name" value="DUF3667"/>
    <property type="match status" value="1"/>
</dbReference>
<dbReference type="SUPFAM" id="SSF144206">
    <property type="entry name" value="NOB1 zinc finger-like"/>
    <property type="match status" value="1"/>
</dbReference>
<dbReference type="InterPro" id="IPR022134">
    <property type="entry name" value="DUF3667"/>
</dbReference>
<sequence length="295" mass="32826">MTTASAEPVAADPRGDTCPNCQQTLPDPQPAYCPACGQETALRVPTLADFAKEYGGHLLATEGALWRTMRGLLRPGHLTLAYLAGQRRRYLTPLRLFLSICLLCVGLVHWVRPAHEKPTDQVSFVHAKIGVKDGRFVCESLPAERCVYWQRRISADPELLKDLEQARRSNNQMTRQAVFLAMPPSLALLLLLVYWPRKQAFGLHMVASLHLHSFMLPLITAQVLLARWFPGVAWISGGSLAAVVLAFSAVTLQRIYQGRPWLTGVKLAGVYVAYISVFALWTGLAANWNLQRILM</sequence>
<feature type="transmembrane region" description="Helical" evidence="1">
    <location>
        <begin position="201"/>
        <end position="225"/>
    </location>
</feature>
<name>A0A2N8KZZ7_9BURK</name>
<dbReference type="OrthoDB" id="9111327at2"/>
<dbReference type="EMBL" id="POSP01000003">
    <property type="protein sequence ID" value="PND39035.1"/>
    <property type="molecule type" value="Genomic_DNA"/>
</dbReference>
<evidence type="ECO:0008006" key="4">
    <source>
        <dbReference type="Google" id="ProtNLM"/>
    </source>
</evidence>
<evidence type="ECO:0000313" key="3">
    <source>
        <dbReference type="Proteomes" id="UP000235916"/>
    </source>
</evidence>
<gene>
    <name evidence="2" type="ORF">C1O66_16880</name>
</gene>
<comment type="caution">
    <text evidence="2">The sequence shown here is derived from an EMBL/GenBank/DDBJ whole genome shotgun (WGS) entry which is preliminary data.</text>
</comment>
<keyword evidence="1" id="KW-0472">Membrane</keyword>
<organism evidence="2 3">
    <name type="scientific">Kinneretia aquatilis</name>
    <dbReference type="NCBI Taxonomy" id="2070761"/>
    <lineage>
        <taxon>Bacteria</taxon>
        <taxon>Pseudomonadati</taxon>
        <taxon>Pseudomonadota</taxon>
        <taxon>Betaproteobacteria</taxon>
        <taxon>Burkholderiales</taxon>
        <taxon>Sphaerotilaceae</taxon>
        <taxon>Roseateles</taxon>
    </lineage>
</organism>